<dbReference type="OrthoDB" id="277390at2"/>
<keyword evidence="2" id="KW-1185">Reference proteome</keyword>
<dbReference type="Pfam" id="PF07209">
    <property type="entry name" value="DUF1415"/>
    <property type="match status" value="1"/>
</dbReference>
<evidence type="ECO:0008006" key="3">
    <source>
        <dbReference type="Google" id="ProtNLM"/>
    </source>
</evidence>
<accession>A0A4Q7N1G3</accession>
<comment type="caution">
    <text evidence="1">The sequence shown here is derived from an EMBL/GenBank/DDBJ whole genome shotgun (WGS) entry which is preliminary data.</text>
</comment>
<dbReference type="EMBL" id="SGXA01000001">
    <property type="protein sequence ID" value="RZS74414.1"/>
    <property type="molecule type" value="Genomic_DNA"/>
</dbReference>
<dbReference type="Proteomes" id="UP000293874">
    <property type="component" value="Unassembled WGS sequence"/>
</dbReference>
<gene>
    <name evidence="1" type="ORF">EV199_0261</name>
</gene>
<reference evidence="1 2" key="1">
    <citation type="submission" date="2019-02" db="EMBL/GenBank/DDBJ databases">
        <title>Genomic Encyclopedia of Type Strains, Phase IV (KMG-IV): sequencing the most valuable type-strain genomes for metagenomic binning, comparative biology and taxonomic classification.</title>
        <authorList>
            <person name="Goeker M."/>
        </authorList>
    </citation>
    <scope>NUCLEOTIDE SEQUENCE [LARGE SCALE GENOMIC DNA]</scope>
    <source>
        <strain evidence="1 2">DSM 18116</strain>
    </source>
</reference>
<name>A0A4Q7N1G3_9BACT</name>
<evidence type="ECO:0000313" key="1">
    <source>
        <dbReference type="EMBL" id="RZS74414.1"/>
    </source>
</evidence>
<protein>
    <recommendedName>
        <fullName evidence="3">DUF1415 domain-containing protein</fullName>
    </recommendedName>
</protein>
<proteinExistence type="predicted"/>
<dbReference type="RefSeq" id="WP_130538880.1">
    <property type="nucleotide sequence ID" value="NZ_CP042431.1"/>
</dbReference>
<organism evidence="1 2">
    <name type="scientific">Pseudobacter ginsenosidimutans</name>
    <dbReference type="NCBI Taxonomy" id="661488"/>
    <lineage>
        <taxon>Bacteria</taxon>
        <taxon>Pseudomonadati</taxon>
        <taxon>Bacteroidota</taxon>
        <taxon>Chitinophagia</taxon>
        <taxon>Chitinophagales</taxon>
        <taxon>Chitinophagaceae</taxon>
        <taxon>Pseudobacter</taxon>
    </lineage>
</organism>
<sequence length="184" mass="21335">MNASAQLNAEIIERTRKWIMEVVIKCNFCPFAAREVKRDSIRYSVIPDLTQKDALTALLEECKMMDSDEQIETTLLIFSEGFKSFREYLQLVEKAESLVRKNGYEGIYQIASFHPDYFFAGAPIDDAANFTNRSIYPMLHILREASVEKVLERYPEPERIPEANMRFAREKGAAYMKILRDSCL</sequence>
<dbReference type="InterPro" id="IPR009858">
    <property type="entry name" value="DUF1415"/>
</dbReference>
<evidence type="ECO:0000313" key="2">
    <source>
        <dbReference type="Proteomes" id="UP000293874"/>
    </source>
</evidence>
<dbReference type="AlphaFoldDB" id="A0A4Q7N1G3"/>